<dbReference type="RefSeq" id="WP_380005512.1">
    <property type="nucleotide sequence ID" value="NZ_JBHLYR010000011.1"/>
</dbReference>
<feature type="region of interest" description="Disordered" evidence="1">
    <location>
        <begin position="20"/>
        <end position="41"/>
    </location>
</feature>
<evidence type="ECO:0000313" key="2">
    <source>
        <dbReference type="EMBL" id="MFB9991005.1"/>
    </source>
</evidence>
<dbReference type="Proteomes" id="UP001589733">
    <property type="component" value="Unassembled WGS sequence"/>
</dbReference>
<feature type="compositionally biased region" description="Low complexity" evidence="1">
    <location>
        <begin position="31"/>
        <end position="40"/>
    </location>
</feature>
<organism evidence="2 3">
    <name type="scientific">Deinococcus oregonensis</name>
    <dbReference type="NCBI Taxonomy" id="1805970"/>
    <lineage>
        <taxon>Bacteria</taxon>
        <taxon>Thermotogati</taxon>
        <taxon>Deinococcota</taxon>
        <taxon>Deinococci</taxon>
        <taxon>Deinococcales</taxon>
        <taxon>Deinococcaceae</taxon>
        <taxon>Deinococcus</taxon>
    </lineage>
</organism>
<dbReference type="EMBL" id="JBHLYR010000011">
    <property type="protein sequence ID" value="MFB9991005.1"/>
    <property type="molecule type" value="Genomic_DNA"/>
</dbReference>
<proteinExistence type="predicted"/>
<reference evidence="2 3" key="1">
    <citation type="submission" date="2024-09" db="EMBL/GenBank/DDBJ databases">
        <authorList>
            <person name="Sun Q."/>
            <person name="Mori K."/>
        </authorList>
    </citation>
    <scope>NUCLEOTIDE SEQUENCE [LARGE SCALE GENOMIC DNA]</scope>
    <source>
        <strain evidence="2 3">JCM 13503</strain>
    </source>
</reference>
<accession>A0ABV6AU26</accession>
<sequence length="72" mass="7427">MRTSSQRSKTAIEAVALASQPQRRHGGGGLTARTATTNGRPRLSGVTQLWTVIDIASGHPAHGDGLTAAPPQ</sequence>
<name>A0ABV6AU26_9DEIO</name>
<evidence type="ECO:0000313" key="3">
    <source>
        <dbReference type="Proteomes" id="UP001589733"/>
    </source>
</evidence>
<comment type="caution">
    <text evidence="2">The sequence shown here is derived from an EMBL/GenBank/DDBJ whole genome shotgun (WGS) entry which is preliminary data.</text>
</comment>
<evidence type="ECO:0000256" key="1">
    <source>
        <dbReference type="SAM" id="MobiDB-lite"/>
    </source>
</evidence>
<gene>
    <name evidence="2" type="ORF">ACFFLM_03285</name>
</gene>
<protein>
    <submittedName>
        <fullName evidence="2">Uncharacterized protein</fullName>
    </submittedName>
</protein>
<keyword evidence="3" id="KW-1185">Reference proteome</keyword>